<name>A0A376W623_ECOLX</name>
<keyword evidence="1" id="KW-0812">Transmembrane</keyword>
<evidence type="ECO:0000256" key="1">
    <source>
        <dbReference type="SAM" id="Phobius"/>
    </source>
</evidence>
<evidence type="ECO:0000313" key="2">
    <source>
        <dbReference type="EMBL" id="STJ19592.1"/>
    </source>
</evidence>
<dbReference type="EMBL" id="UGCV01000008">
    <property type="protein sequence ID" value="STJ19592.1"/>
    <property type="molecule type" value="Genomic_DNA"/>
</dbReference>
<reference evidence="2 3" key="1">
    <citation type="submission" date="2018-06" db="EMBL/GenBank/DDBJ databases">
        <authorList>
            <consortium name="Pathogen Informatics"/>
            <person name="Doyle S."/>
        </authorList>
    </citation>
    <scope>NUCLEOTIDE SEQUENCE [LARGE SCALE GENOMIC DNA]</scope>
    <source>
        <strain evidence="2 3">NCTC9081</strain>
    </source>
</reference>
<protein>
    <submittedName>
        <fullName evidence="2">Undecaprenyl pyrophosphate phosphatase</fullName>
    </submittedName>
</protein>
<dbReference type="InterPro" id="IPR036938">
    <property type="entry name" value="PAP2/HPO_sf"/>
</dbReference>
<sequence>MIKNLPQIVLLNIVGLALFLSWYIPINHGFWLPIDADIFYFFNQKLVESKAFLWLVALTNNRAFDGCSLLAMGMLMLSFWLKKTPQADDVS</sequence>
<dbReference type="Proteomes" id="UP000254716">
    <property type="component" value="Unassembled WGS sequence"/>
</dbReference>
<gene>
    <name evidence="2" type="primary">yeiU</name>
    <name evidence="2" type="ORF">NCTC9081_05130</name>
</gene>
<feature type="transmembrane region" description="Helical" evidence="1">
    <location>
        <begin position="7"/>
        <end position="24"/>
    </location>
</feature>
<dbReference type="AlphaFoldDB" id="A0A376W623"/>
<dbReference type="SUPFAM" id="SSF48317">
    <property type="entry name" value="Acid phosphatase/Vanadium-dependent haloperoxidase"/>
    <property type="match status" value="1"/>
</dbReference>
<keyword evidence="1" id="KW-0472">Membrane</keyword>
<evidence type="ECO:0000313" key="3">
    <source>
        <dbReference type="Proteomes" id="UP000254716"/>
    </source>
</evidence>
<feature type="transmembrane region" description="Helical" evidence="1">
    <location>
        <begin position="63"/>
        <end position="81"/>
    </location>
</feature>
<proteinExistence type="predicted"/>
<accession>A0A376W623</accession>
<organism evidence="2 3">
    <name type="scientific">Escherichia coli</name>
    <dbReference type="NCBI Taxonomy" id="562"/>
    <lineage>
        <taxon>Bacteria</taxon>
        <taxon>Pseudomonadati</taxon>
        <taxon>Pseudomonadota</taxon>
        <taxon>Gammaproteobacteria</taxon>
        <taxon>Enterobacterales</taxon>
        <taxon>Enterobacteriaceae</taxon>
        <taxon>Escherichia</taxon>
    </lineage>
</organism>
<keyword evidence="1" id="KW-1133">Transmembrane helix</keyword>